<proteinExistence type="predicted"/>
<accession>A0ABY7TMT0</accession>
<dbReference type="SUPFAM" id="SSF54862">
    <property type="entry name" value="4Fe-4S ferredoxins"/>
    <property type="match status" value="1"/>
</dbReference>
<dbReference type="PRINTS" id="PR00352">
    <property type="entry name" value="3FE4SFRDOXIN"/>
</dbReference>
<name>A0ABY7TMT0_9SPHN</name>
<evidence type="ECO:0000256" key="2">
    <source>
        <dbReference type="ARBA" id="ARBA00022723"/>
    </source>
</evidence>
<dbReference type="InterPro" id="IPR051269">
    <property type="entry name" value="Fe-S_cluster_ET"/>
</dbReference>
<evidence type="ECO:0000256" key="1">
    <source>
        <dbReference type="ARBA" id="ARBA00022448"/>
    </source>
</evidence>
<organism evidence="7 8">
    <name type="scientific">Sphingomonas naphthae</name>
    <dbReference type="NCBI Taxonomy" id="1813468"/>
    <lineage>
        <taxon>Bacteria</taxon>
        <taxon>Pseudomonadati</taxon>
        <taxon>Pseudomonadota</taxon>
        <taxon>Alphaproteobacteria</taxon>
        <taxon>Sphingomonadales</taxon>
        <taxon>Sphingomonadaceae</taxon>
        <taxon>Sphingomonas</taxon>
    </lineage>
</organism>
<dbReference type="PANTHER" id="PTHR36923:SF3">
    <property type="entry name" value="FERREDOXIN"/>
    <property type="match status" value="1"/>
</dbReference>
<keyword evidence="5 6" id="KW-0411">Iron-sulfur</keyword>
<gene>
    <name evidence="7" type="ORF">PQ455_04710</name>
</gene>
<dbReference type="Gene3D" id="3.30.70.20">
    <property type="match status" value="1"/>
</dbReference>
<comment type="function">
    <text evidence="6">Ferredoxins are iron-sulfur proteins that transfer electrons in a wide variety of metabolic reactions.</text>
</comment>
<evidence type="ECO:0000256" key="5">
    <source>
        <dbReference type="ARBA" id="ARBA00023014"/>
    </source>
</evidence>
<dbReference type="InterPro" id="IPR001080">
    <property type="entry name" value="3Fe4S_ferredoxin"/>
</dbReference>
<keyword evidence="8" id="KW-1185">Reference proteome</keyword>
<protein>
    <recommendedName>
        <fullName evidence="6">Ferredoxin</fullName>
    </recommendedName>
</protein>
<dbReference type="Proteomes" id="UP001220395">
    <property type="component" value="Chromosome"/>
</dbReference>
<evidence type="ECO:0000313" key="8">
    <source>
        <dbReference type="Proteomes" id="UP001220395"/>
    </source>
</evidence>
<dbReference type="EMBL" id="CP117411">
    <property type="protein sequence ID" value="WCT74536.1"/>
    <property type="molecule type" value="Genomic_DNA"/>
</dbReference>
<keyword evidence="1 6" id="KW-0813">Transport</keyword>
<keyword evidence="2 6" id="KW-0479">Metal-binding</keyword>
<evidence type="ECO:0000256" key="6">
    <source>
        <dbReference type="RuleBase" id="RU368020"/>
    </source>
</evidence>
<dbReference type="RefSeq" id="WP_273689619.1">
    <property type="nucleotide sequence ID" value="NZ_CP117411.1"/>
</dbReference>
<dbReference type="Pfam" id="PF13370">
    <property type="entry name" value="Fer4_13"/>
    <property type="match status" value="1"/>
</dbReference>
<keyword evidence="3 6" id="KW-0249">Electron transport</keyword>
<keyword evidence="4 6" id="KW-0408">Iron</keyword>
<evidence type="ECO:0000256" key="3">
    <source>
        <dbReference type="ARBA" id="ARBA00022982"/>
    </source>
</evidence>
<evidence type="ECO:0000256" key="4">
    <source>
        <dbReference type="ARBA" id="ARBA00023004"/>
    </source>
</evidence>
<dbReference type="PANTHER" id="PTHR36923">
    <property type="entry name" value="FERREDOXIN"/>
    <property type="match status" value="1"/>
</dbReference>
<evidence type="ECO:0000313" key="7">
    <source>
        <dbReference type="EMBL" id="WCT74536.1"/>
    </source>
</evidence>
<sequence>MKIKVEESWCVASGSCVLAAPKVFDQDENGVVILLQDRPAPELHASVRTAASVCPSAVISIEED</sequence>
<reference evidence="7 8" key="1">
    <citation type="submission" date="2023-02" db="EMBL/GenBank/DDBJ databases">
        <title>Genome sequence of Sphingomonas naphthae.</title>
        <authorList>
            <person name="Kim S."/>
            <person name="Heo J."/>
            <person name="Kwon S.-W."/>
        </authorList>
    </citation>
    <scope>NUCLEOTIDE SEQUENCE [LARGE SCALE GENOMIC DNA]</scope>
    <source>
        <strain evidence="7 8">KACC 18716</strain>
    </source>
</reference>